<keyword evidence="3" id="KW-0804">Transcription</keyword>
<name>A0A179T7X8_9BACI</name>
<feature type="DNA-binding region" description="H-T-H motif" evidence="4">
    <location>
        <begin position="28"/>
        <end position="47"/>
    </location>
</feature>
<dbReference type="PANTHER" id="PTHR47506:SF3">
    <property type="entry name" value="HTH-TYPE TRANSCRIPTIONAL REGULATOR LMRA"/>
    <property type="match status" value="1"/>
</dbReference>
<keyword evidence="7" id="KW-1185">Reference proteome</keyword>
<keyword evidence="1" id="KW-0805">Transcription regulation</keyword>
<accession>A0A179T7X8</accession>
<reference evidence="7" key="1">
    <citation type="submission" date="2016-04" db="EMBL/GenBank/DDBJ databases">
        <authorList>
            <person name="Lyu Z."/>
            <person name="Lyu W."/>
        </authorList>
    </citation>
    <scope>NUCLEOTIDE SEQUENCE [LARGE SCALE GENOMIC DNA]</scope>
    <source>
        <strain evidence="7">C44</strain>
    </source>
</reference>
<dbReference type="PROSITE" id="PS50977">
    <property type="entry name" value="HTH_TETR_2"/>
    <property type="match status" value="1"/>
</dbReference>
<dbReference type="Pfam" id="PF00440">
    <property type="entry name" value="TetR_N"/>
    <property type="match status" value="1"/>
</dbReference>
<dbReference type="InterPro" id="IPR054156">
    <property type="entry name" value="YxaF_TetR_C"/>
</dbReference>
<dbReference type="EMBL" id="LWSG01000001">
    <property type="protein sequence ID" value="OAS89259.1"/>
    <property type="molecule type" value="Genomic_DNA"/>
</dbReference>
<sequence>MANKSDSREKILQTASRLFQLQGYHATGLNQIIKESGSPKGSLYHYFPNGKEELAIEAVKYTSIYIETKLQGFMDEVPDPIEAIQAFIHETANQFNNPQNIEGIPVGLLASETALISEPLRMVCVESFKKWETILAKKLIQNGVQNEQAIKVGMLLNSMIEGGILLSLANKDKTHLLTIAETIPLLLTKKG</sequence>
<gene>
    <name evidence="6" type="ORF">A6K24_01525</name>
</gene>
<dbReference type="InterPro" id="IPR001647">
    <property type="entry name" value="HTH_TetR"/>
</dbReference>
<dbReference type="AlphaFoldDB" id="A0A179T7X8"/>
<evidence type="ECO:0000256" key="2">
    <source>
        <dbReference type="ARBA" id="ARBA00023125"/>
    </source>
</evidence>
<dbReference type="RefSeq" id="WP_066324579.1">
    <property type="nucleotide sequence ID" value="NZ_LWSG01000001.1"/>
</dbReference>
<dbReference type="InterPro" id="IPR009057">
    <property type="entry name" value="Homeodomain-like_sf"/>
</dbReference>
<protein>
    <submittedName>
        <fullName evidence="6">TetR family transcriptional regulator</fullName>
    </submittedName>
</protein>
<evidence type="ECO:0000256" key="4">
    <source>
        <dbReference type="PROSITE-ProRule" id="PRU00335"/>
    </source>
</evidence>
<dbReference type="PRINTS" id="PR00455">
    <property type="entry name" value="HTHTETR"/>
</dbReference>
<dbReference type="OrthoDB" id="9810023at2"/>
<dbReference type="PANTHER" id="PTHR47506">
    <property type="entry name" value="TRANSCRIPTIONAL REGULATORY PROTEIN"/>
    <property type="match status" value="1"/>
</dbReference>
<proteinExistence type="predicted"/>
<evidence type="ECO:0000313" key="6">
    <source>
        <dbReference type="EMBL" id="OAS89259.1"/>
    </source>
</evidence>
<keyword evidence="2 4" id="KW-0238">DNA-binding</keyword>
<evidence type="ECO:0000259" key="5">
    <source>
        <dbReference type="PROSITE" id="PS50977"/>
    </source>
</evidence>
<dbReference type="Proteomes" id="UP000078534">
    <property type="component" value="Unassembled WGS sequence"/>
</dbReference>
<organism evidence="6 7">
    <name type="scientific">Metabacillus litoralis</name>
    <dbReference type="NCBI Taxonomy" id="152268"/>
    <lineage>
        <taxon>Bacteria</taxon>
        <taxon>Bacillati</taxon>
        <taxon>Bacillota</taxon>
        <taxon>Bacilli</taxon>
        <taxon>Bacillales</taxon>
        <taxon>Bacillaceae</taxon>
        <taxon>Metabacillus</taxon>
    </lineage>
</organism>
<dbReference type="Pfam" id="PF21993">
    <property type="entry name" value="TetR_C_13_2"/>
    <property type="match status" value="1"/>
</dbReference>
<dbReference type="SUPFAM" id="SSF46689">
    <property type="entry name" value="Homeodomain-like"/>
    <property type="match status" value="1"/>
</dbReference>
<dbReference type="SUPFAM" id="SSF48498">
    <property type="entry name" value="Tetracyclin repressor-like, C-terminal domain"/>
    <property type="match status" value="1"/>
</dbReference>
<comment type="caution">
    <text evidence="6">The sequence shown here is derived from an EMBL/GenBank/DDBJ whole genome shotgun (WGS) entry which is preliminary data.</text>
</comment>
<dbReference type="Gene3D" id="1.10.357.10">
    <property type="entry name" value="Tetracycline Repressor, domain 2"/>
    <property type="match status" value="1"/>
</dbReference>
<dbReference type="InterPro" id="IPR036271">
    <property type="entry name" value="Tet_transcr_reg_TetR-rel_C_sf"/>
</dbReference>
<feature type="domain" description="HTH tetR-type" evidence="5">
    <location>
        <begin position="5"/>
        <end position="65"/>
    </location>
</feature>
<evidence type="ECO:0000256" key="1">
    <source>
        <dbReference type="ARBA" id="ARBA00023015"/>
    </source>
</evidence>
<dbReference type="GO" id="GO:0003677">
    <property type="term" value="F:DNA binding"/>
    <property type="evidence" value="ECO:0007669"/>
    <property type="project" value="UniProtKB-UniRule"/>
</dbReference>
<evidence type="ECO:0000313" key="7">
    <source>
        <dbReference type="Proteomes" id="UP000078534"/>
    </source>
</evidence>
<dbReference type="STRING" id="152268.A6K24_01525"/>
<evidence type="ECO:0000256" key="3">
    <source>
        <dbReference type="ARBA" id="ARBA00023163"/>
    </source>
</evidence>